<comment type="subcellular location">
    <subcellularLocation>
        <location evidence="1">Membrane</location>
        <topology evidence="1">Multi-pass membrane protein</topology>
    </subcellularLocation>
</comment>
<evidence type="ECO:0000256" key="5">
    <source>
        <dbReference type="ARBA" id="ARBA00023136"/>
    </source>
</evidence>
<organism evidence="7 8">
    <name type="scientific">Tumebacillus lipolyticus</name>
    <dbReference type="NCBI Taxonomy" id="1280370"/>
    <lineage>
        <taxon>Bacteria</taxon>
        <taxon>Bacillati</taxon>
        <taxon>Bacillota</taxon>
        <taxon>Bacilli</taxon>
        <taxon>Bacillales</taxon>
        <taxon>Alicyclobacillaceae</taxon>
        <taxon>Tumebacillus</taxon>
    </lineage>
</organism>
<dbReference type="RefSeq" id="WP_386043985.1">
    <property type="nucleotide sequence ID" value="NZ_JBHUIO010000002.1"/>
</dbReference>
<comment type="caution">
    <text evidence="7">The sequence shown here is derived from an EMBL/GenBank/DDBJ whole genome shotgun (WGS) entry which is preliminary data.</text>
</comment>
<keyword evidence="8" id="KW-1185">Reference proteome</keyword>
<feature type="transmembrane region" description="Helical" evidence="6">
    <location>
        <begin position="183"/>
        <end position="213"/>
    </location>
</feature>
<feature type="transmembrane region" description="Helical" evidence="6">
    <location>
        <begin position="48"/>
        <end position="70"/>
    </location>
</feature>
<keyword evidence="3 6" id="KW-0812">Transmembrane</keyword>
<gene>
    <name evidence="7" type="ORF">ACFSOY_02710</name>
</gene>
<feature type="transmembrane region" description="Helical" evidence="6">
    <location>
        <begin position="233"/>
        <end position="258"/>
    </location>
</feature>
<accession>A0ABW4ZTM2</accession>
<feature type="transmembrane region" description="Helical" evidence="6">
    <location>
        <begin position="126"/>
        <end position="148"/>
    </location>
</feature>
<dbReference type="InterPro" id="IPR000715">
    <property type="entry name" value="Glycosyl_transferase_4"/>
</dbReference>
<feature type="transmembrane region" description="Helical" evidence="6">
    <location>
        <begin position="85"/>
        <end position="105"/>
    </location>
</feature>
<dbReference type="Pfam" id="PF00953">
    <property type="entry name" value="Glycos_transf_4"/>
    <property type="match status" value="1"/>
</dbReference>
<keyword evidence="2" id="KW-0808">Transferase</keyword>
<feature type="transmembrane region" description="Helical" evidence="6">
    <location>
        <begin position="6"/>
        <end position="27"/>
    </location>
</feature>
<evidence type="ECO:0000256" key="4">
    <source>
        <dbReference type="ARBA" id="ARBA00022989"/>
    </source>
</evidence>
<keyword evidence="4 6" id="KW-1133">Transmembrane helix</keyword>
<evidence type="ECO:0000256" key="3">
    <source>
        <dbReference type="ARBA" id="ARBA00022692"/>
    </source>
</evidence>
<evidence type="ECO:0000256" key="6">
    <source>
        <dbReference type="SAM" id="Phobius"/>
    </source>
</evidence>
<evidence type="ECO:0000313" key="7">
    <source>
        <dbReference type="EMBL" id="MFD2168930.1"/>
    </source>
</evidence>
<evidence type="ECO:0000313" key="8">
    <source>
        <dbReference type="Proteomes" id="UP001597343"/>
    </source>
</evidence>
<reference evidence="8" key="1">
    <citation type="journal article" date="2019" name="Int. J. Syst. Evol. Microbiol.">
        <title>The Global Catalogue of Microorganisms (GCM) 10K type strain sequencing project: providing services to taxonomists for standard genome sequencing and annotation.</title>
        <authorList>
            <consortium name="The Broad Institute Genomics Platform"/>
            <consortium name="The Broad Institute Genome Sequencing Center for Infectious Disease"/>
            <person name="Wu L."/>
            <person name="Ma J."/>
        </authorList>
    </citation>
    <scope>NUCLEOTIDE SEQUENCE [LARGE SCALE GENOMIC DNA]</scope>
    <source>
        <strain evidence="8">CGMCC 1.13574</strain>
    </source>
</reference>
<dbReference type="Proteomes" id="UP001597343">
    <property type="component" value="Unassembled WGS sequence"/>
</dbReference>
<evidence type="ECO:0000256" key="1">
    <source>
        <dbReference type="ARBA" id="ARBA00004141"/>
    </source>
</evidence>
<sequence>MNPFLAGTAAGLLIAFWGGYLLTGWTVRPLQTAFKKAGLIRKNYVGKSVPIGMGSALWLGLFFTTVPFFLISDLLPIPWTMVQDLIGMLVVCTGFFVIGLLDDVVGNREVTGIRGHLRQLLKRRELTTGLIKAVAGIGVGLAGAWLIGASGWKLVLDSAVIALSANMVNLLDLRPGRACKGALLLLALLGIFSLRAVESPGFWLLLGMVLAYFPDDLKARTMMGDAGSNLLGGGIGFLVVATCTLPVTLVWLLASLFLHLYAEKYSISDTIEKNKLLQWIDRLGRSA</sequence>
<dbReference type="EMBL" id="JBHUIO010000002">
    <property type="protein sequence ID" value="MFD2168930.1"/>
    <property type="molecule type" value="Genomic_DNA"/>
</dbReference>
<protein>
    <recommendedName>
        <fullName evidence="9">UDP-N-acetylmuramyl pentapeptide phosphotransferase</fullName>
    </recommendedName>
</protein>
<keyword evidence="5 6" id="KW-0472">Membrane</keyword>
<evidence type="ECO:0008006" key="9">
    <source>
        <dbReference type="Google" id="ProtNLM"/>
    </source>
</evidence>
<evidence type="ECO:0000256" key="2">
    <source>
        <dbReference type="ARBA" id="ARBA00022679"/>
    </source>
</evidence>
<name>A0ABW4ZTM2_9BACL</name>
<proteinExistence type="predicted"/>